<dbReference type="KEGG" id="ehx:EMIHUDRAFT_204072"/>
<dbReference type="GeneID" id="19046761"/>
<name>A0A0D3K0X7_EMIH1</name>
<dbReference type="Proteomes" id="UP000013827">
    <property type="component" value="Unassembled WGS sequence"/>
</dbReference>
<accession>A0A0D3K0X7</accession>
<reference evidence="2" key="1">
    <citation type="journal article" date="2013" name="Nature">
        <title>Pan genome of the phytoplankton Emiliania underpins its global distribution.</title>
        <authorList>
            <person name="Read B.A."/>
            <person name="Kegel J."/>
            <person name="Klute M.J."/>
            <person name="Kuo A."/>
            <person name="Lefebvre S.C."/>
            <person name="Maumus F."/>
            <person name="Mayer C."/>
            <person name="Miller J."/>
            <person name="Monier A."/>
            <person name="Salamov A."/>
            <person name="Young J."/>
            <person name="Aguilar M."/>
            <person name="Claverie J.M."/>
            <person name="Frickenhaus S."/>
            <person name="Gonzalez K."/>
            <person name="Herman E.K."/>
            <person name="Lin Y.C."/>
            <person name="Napier J."/>
            <person name="Ogata H."/>
            <person name="Sarno A.F."/>
            <person name="Shmutz J."/>
            <person name="Schroeder D."/>
            <person name="de Vargas C."/>
            <person name="Verret F."/>
            <person name="von Dassow P."/>
            <person name="Valentin K."/>
            <person name="Van de Peer Y."/>
            <person name="Wheeler G."/>
            <person name="Dacks J.B."/>
            <person name="Delwiche C.F."/>
            <person name="Dyhrman S.T."/>
            <person name="Glockner G."/>
            <person name="John U."/>
            <person name="Richards T."/>
            <person name="Worden A.Z."/>
            <person name="Zhang X."/>
            <person name="Grigoriev I.V."/>
            <person name="Allen A.E."/>
            <person name="Bidle K."/>
            <person name="Borodovsky M."/>
            <person name="Bowler C."/>
            <person name="Brownlee C."/>
            <person name="Cock J.M."/>
            <person name="Elias M."/>
            <person name="Gladyshev V.N."/>
            <person name="Groth M."/>
            <person name="Guda C."/>
            <person name="Hadaegh A."/>
            <person name="Iglesias-Rodriguez M.D."/>
            <person name="Jenkins J."/>
            <person name="Jones B.M."/>
            <person name="Lawson T."/>
            <person name="Leese F."/>
            <person name="Lindquist E."/>
            <person name="Lobanov A."/>
            <person name="Lomsadze A."/>
            <person name="Malik S.B."/>
            <person name="Marsh M.E."/>
            <person name="Mackinder L."/>
            <person name="Mock T."/>
            <person name="Mueller-Roeber B."/>
            <person name="Pagarete A."/>
            <person name="Parker M."/>
            <person name="Probert I."/>
            <person name="Quesneville H."/>
            <person name="Raines C."/>
            <person name="Rensing S.A."/>
            <person name="Riano-Pachon D.M."/>
            <person name="Richier S."/>
            <person name="Rokitta S."/>
            <person name="Shiraiwa Y."/>
            <person name="Soanes D.M."/>
            <person name="van der Giezen M."/>
            <person name="Wahlund T.M."/>
            <person name="Williams B."/>
            <person name="Wilson W."/>
            <person name="Wolfe G."/>
            <person name="Wurch L.L."/>
        </authorList>
    </citation>
    <scope>NUCLEOTIDE SEQUENCE</scope>
</reference>
<organism evidence="1 2">
    <name type="scientific">Emiliania huxleyi (strain CCMP1516)</name>
    <dbReference type="NCBI Taxonomy" id="280463"/>
    <lineage>
        <taxon>Eukaryota</taxon>
        <taxon>Haptista</taxon>
        <taxon>Haptophyta</taxon>
        <taxon>Prymnesiophyceae</taxon>
        <taxon>Isochrysidales</taxon>
        <taxon>Noelaerhabdaceae</taxon>
        <taxon>Emiliania</taxon>
    </lineage>
</organism>
<dbReference type="EnsemblProtists" id="EOD29412">
    <property type="protein sequence ID" value="EOD29412"/>
    <property type="gene ID" value="EMIHUDRAFT_204072"/>
</dbReference>
<dbReference type="AlphaFoldDB" id="A0A0D3K0X7"/>
<sequence>MSAAGPSALDDQVLRLRGTIPGAGPASAEMRQREFEFSSVPGWQINGRPVCVKARQGGRTRPSDRALWFEDGCWFSGWNEDFVKRLKAGKPFTVRNPADEFVYSTWRSEETDVMHPKDVRHWYFSDGQTWTPTTLSSEREAAAQLHRQGSKSAAAGDPPWLVSKALALASGDSDALYSELAELNKWSSQEELLNVRFGLWQKGQSTWTPLTWLCSVDGIAEAKTLVRGGDASNDQQKLLADPDQGDQITGVARRHATAITAAMLAAQHLRLTTATERLTTAEVAVGLALRAKVCATMSIAAGPRASTTANGAAFMTHDLHLVVAKRSPLERAGVTQITMRSHFMFA</sequence>
<dbReference type="PaxDb" id="2903-EOD29412"/>
<dbReference type="RefSeq" id="XP_005781841.1">
    <property type="nucleotide sequence ID" value="XM_005781784.1"/>
</dbReference>
<reference evidence="1" key="2">
    <citation type="submission" date="2024-10" db="UniProtKB">
        <authorList>
            <consortium name="EnsemblProtists"/>
        </authorList>
    </citation>
    <scope>IDENTIFICATION</scope>
</reference>
<proteinExistence type="predicted"/>
<protein>
    <submittedName>
        <fullName evidence="1">Uncharacterized protein</fullName>
    </submittedName>
</protein>
<evidence type="ECO:0000313" key="1">
    <source>
        <dbReference type="EnsemblProtists" id="EOD29412"/>
    </source>
</evidence>
<dbReference type="HOGENOM" id="CLU_772593_0_0_1"/>
<keyword evidence="2" id="KW-1185">Reference proteome</keyword>
<evidence type="ECO:0000313" key="2">
    <source>
        <dbReference type="Proteomes" id="UP000013827"/>
    </source>
</evidence>